<dbReference type="GO" id="GO:0003676">
    <property type="term" value="F:nucleic acid binding"/>
    <property type="evidence" value="ECO:0007669"/>
    <property type="project" value="InterPro"/>
</dbReference>
<keyword evidence="3" id="KW-1185">Reference proteome</keyword>
<dbReference type="Gene3D" id="3.30.420.10">
    <property type="entry name" value="Ribonuclease H-like superfamily/Ribonuclease H"/>
    <property type="match status" value="1"/>
</dbReference>
<sequence>MLIGIDCEWRPQFLTKERTVDTEYVLSGKDSNNQIDEDQSGLSIYQLAVGDIVYVIDVQVLGQAASAPLSYIWRPTSRLLLIGFCVSSDIQRIKSSFPELRVLFARTNETTHDVAPLLLELKELALFRHVPAKNWGLSRLYRACLGGQVDKEQQCSDWGSRPLSSDQLEYAAKDAYVVQRLTLHLLADVKFTCVGAEKDSVSNRIMNYMKCFDASSSLYSQSWMASISQPLGKQHVKDALEALGIPARFERCDDSSEGLLVKSIALVIRKENVSNAPRRLSYAVAVLSLQRSIDMQSLASLLRVDPEDVFLADQEVRSDPPAVKCASTNRMLCLDADASASIRLLARLPGSYWFARAEGNACDP</sequence>
<name>A0A9W6TGW0_9STRA</name>
<dbReference type="EMBL" id="BSXW01000177">
    <property type="protein sequence ID" value="GMF13969.1"/>
    <property type="molecule type" value="Genomic_DNA"/>
</dbReference>
<evidence type="ECO:0000313" key="3">
    <source>
        <dbReference type="Proteomes" id="UP001165083"/>
    </source>
</evidence>
<evidence type="ECO:0000313" key="2">
    <source>
        <dbReference type="EMBL" id="GMF13969.1"/>
    </source>
</evidence>
<comment type="caution">
    <text evidence="2">The sequence shown here is derived from an EMBL/GenBank/DDBJ whole genome shotgun (WGS) entry which is preliminary data.</text>
</comment>
<protein>
    <submittedName>
        <fullName evidence="2">Unnamed protein product</fullName>
    </submittedName>
</protein>
<dbReference type="SUPFAM" id="SSF53098">
    <property type="entry name" value="Ribonuclease H-like"/>
    <property type="match status" value="1"/>
</dbReference>
<evidence type="ECO:0000259" key="1">
    <source>
        <dbReference type="Pfam" id="PF01612"/>
    </source>
</evidence>
<dbReference type="GO" id="GO:0008408">
    <property type="term" value="F:3'-5' exonuclease activity"/>
    <property type="evidence" value="ECO:0007669"/>
    <property type="project" value="InterPro"/>
</dbReference>
<dbReference type="PANTHER" id="PTHR47765:SF2">
    <property type="entry name" value="EXONUCLEASE MUT-7 HOMOLOG"/>
    <property type="match status" value="1"/>
</dbReference>
<dbReference type="InterPro" id="IPR012337">
    <property type="entry name" value="RNaseH-like_sf"/>
</dbReference>
<dbReference type="OrthoDB" id="10261556at2759"/>
<organism evidence="2 3">
    <name type="scientific">Phytophthora lilii</name>
    <dbReference type="NCBI Taxonomy" id="2077276"/>
    <lineage>
        <taxon>Eukaryota</taxon>
        <taxon>Sar</taxon>
        <taxon>Stramenopiles</taxon>
        <taxon>Oomycota</taxon>
        <taxon>Peronosporomycetes</taxon>
        <taxon>Peronosporales</taxon>
        <taxon>Peronosporaceae</taxon>
        <taxon>Phytophthora</taxon>
    </lineage>
</organism>
<gene>
    <name evidence="2" type="ORF">Plil01_000438900</name>
</gene>
<reference evidence="2" key="1">
    <citation type="submission" date="2023-04" db="EMBL/GenBank/DDBJ databases">
        <title>Phytophthora lilii NBRC 32176.</title>
        <authorList>
            <person name="Ichikawa N."/>
            <person name="Sato H."/>
            <person name="Tonouchi N."/>
        </authorList>
    </citation>
    <scope>NUCLEOTIDE SEQUENCE</scope>
    <source>
        <strain evidence="2">NBRC 32176</strain>
    </source>
</reference>
<dbReference type="GO" id="GO:0006139">
    <property type="term" value="P:nucleobase-containing compound metabolic process"/>
    <property type="evidence" value="ECO:0007669"/>
    <property type="project" value="InterPro"/>
</dbReference>
<proteinExistence type="predicted"/>
<dbReference type="Pfam" id="PF01612">
    <property type="entry name" value="DNA_pol_A_exo1"/>
    <property type="match status" value="1"/>
</dbReference>
<dbReference type="InterPro" id="IPR052408">
    <property type="entry name" value="Exonuclease_MUT-7-like"/>
</dbReference>
<dbReference type="Proteomes" id="UP001165083">
    <property type="component" value="Unassembled WGS sequence"/>
</dbReference>
<dbReference type="AlphaFoldDB" id="A0A9W6TGW0"/>
<accession>A0A9W6TGW0</accession>
<dbReference type="InterPro" id="IPR002562">
    <property type="entry name" value="3'-5'_exonuclease_dom"/>
</dbReference>
<dbReference type="PANTHER" id="PTHR47765">
    <property type="entry name" value="3'-5' EXONUCLEASE DOMAIN-CONTAINING PROTEIN"/>
    <property type="match status" value="1"/>
</dbReference>
<feature type="domain" description="3'-5' exonuclease" evidence="1">
    <location>
        <begin position="41"/>
        <end position="187"/>
    </location>
</feature>
<dbReference type="InterPro" id="IPR036397">
    <property type="entry name" value="RNaseH_sf"/>
</dbReference>